<comment type="caution">
    <text evidence="4">The sequence shown here is derived from an EMBL/GenBank/DDBJ whole genome shotgun (WGS) entry which is preliminary data.</text>
</comment>
<feature type="non-terminal residue" evidence="4">
    <location>
        <position position="1"/>
    </location>
</feature>
<dbReference type="RefSeq" id="WP_006164616.1">
    <property type="nucleotide sequence ID" value="NZ_AHJE01000206.1"/>
</dbReference>
<evidence type="ECO:0000313" key="4">
    <source>
        <dbReference type="EMBL" id="EHP37695.1"/>
    </source>
</evidence>
<reference evidence="4 5" key="1">
    <citation type="journal article" date="2012" name="J. Bacteriol.">
        <title>De Novo Genome Project of Cupriavidus basilensis OR16.</title>
        <authorList>
            <person name="Cserhati M."/>
            <person name="Kriszt B."/>
            <person name="Szoboszlay S."/>
            <person name="Toth A."/>
            <person name="Szabo I."/>
            <person name="Tancsics A."/>
            <person name="Nagy I."/>
            <person name="Horvath B."/>
            <person name="Nagy I."/>
            <person name="Kukolya J."/>
        </authorList>
    </citation>
    <scope>NUCLEOTIDE SEQUENCE [LARGE SCALE GENOMIC DNA]</scope>
    <source>
        <strain evidence="4 5">OR16</strain>
    </source>
</reference>
<dbReference type="PATRIC" id="fig|1127483.3.peg.8215"/>
<dbReference type="InterPro" id="IPR028081">
    <property type="entry name" value="Leu-bd"/>
</dbReference>
<organism evidence="4 5">
    <name type="scientific">Cupriavidus basilensis OR16</name>
    <dbReference type="NCBI Taxonomy" id="1127483"/>
    <lineage>
        <taxon>Bacteria</taxon>
        <taxon>Pseudomonadati</taxon>
        <taxon>Pseudomonadota</taxon>
        <taxon>Betaproteobacteria</taxon>
        <taxon>Burkholderiales</taxon>
        <taxon>Burkholderiaceae</taxon>
        <taxon>Cupriavidus</taxon>
    </lineage>
</organism>
<dbReference type="PANTHER" id="PTHR30483">
    <property type="entry name" value="LEUCINE-SPECIFIC-BINDING PROTEIN"/>
    <property type="match status" value="1"/>
</dbReference>
<evidence type="ECO:0000256" key="1">
    <source>
        <dbReference type="ARBA" id="ARBA00010062"/>
    </source>
</evidence>
<dbReference type="Pfam" id="PF13458">
    <property type="entry name" value="Peripla_BP_6"/>
    <property type="match status" value="1"/>
</dbReference>
<keyword evidence="2" id="KW-0732">Signal</keyword>
<evidence type="ECO:0000259" key="3">
    <source>
        <dbReference type="Pfam" id="PF13458"/>
    </source>
</evidence>
<feature type="domain" description="Leucine-binding protein" evidence="3">
    <location>
        <begin position="1"/>
        <end position="128"/>
    </location>
</feature>
<dbReference type="EMBL" id="AHJE01000206">
    <property type="protein sequence ID" value="EHP37695.1"/>
    <property type="molecule type" value="Genomic_DNA"/>
</dbReference>
<dbReference type="InterPro" id="IPR028082">
    <property type="entry name" value="Peripla_BP_I"/>
</dbReference>
<sequence>AKELGISSKIVGGDGVCTDKVAELAGDAVSNIICSEAGLALSKMEQGADFDKRYQARFNAPVQIYAPFTYDAVMVIVDAMKRANSTEPAAILAEMPKTNYKGLIGNIAFDEKGDMKEGTITLYEYKDKKKTVLDVVKM</sequence>
<evidence type="ECO:0000256" key="2">
    <source>
        <dbReference type="ARBA" id="ARBA00022729"/>
    </source>
</evidence>
<dbReference type="OrthoDB" id="9089034at2"/>
<dbReference type="InterPro" id="IPR051010">
    <property type="entry name" value="BCAA_transport"/>
</dbReference>
<dbReference type="AlphaFoldDB" id="H1SIF7"/>
<evidence type="ECO:0000313" key="5">
    <source>
        <dbReference type="Proteomes" id="UP000005808"/>
    </source>
</evidence>
<proteinExistence type="inferred from homology"/>
<gene>
    <name evidence="4" type="ORF">OR16_41389</name>
</gene>
<dbReference type="SUPFAM" id="SSF53822">
    <property type="entry name" value="Periplasmic binding protein-like I"/>
    <property type="match status" value="1"/>
</dbReference>
<protein>
    <submittedName>
        <fullName evidence="4">Branched amino acids ABC transporter substrate-binding protein</fullName>
    </submittedName>
</protein>
<accession>H1SIF7</accession>
<name>H1SIF7_9BURK</name>
<dbReference type="PANTHER" id="PTHR30483:SF6">
    <property type="entry name" value="PERIPLASMIC BINDING PROTEIN OF ABC TRANSPORTER FOR NATURAL AMINO ACIDS"/>
    <property type="match status" value="1"/>
</dbReference>
<dbReference type="Gene3D" id="3.40.50.2300">
    <property type="match status" value="2"/>
</dbReference>
<dbReference type="Proteomes" id="UP000005808">
    <property type="component" value="Unassembled WGS sequence"/>
</dbReference>
<comment type="similarity">
    <text evidence="1">Belongs to the leucine-binding protein family.</text>
</comment>